<sequence>MSGITIYHPSKYLGGTEILFSRIIDLLIAQGHLNISVVDFNDGILSSKFRNSAVKYYDVKNFDRNILFENTNVISSARNIARVLYECKRYGVIKIKPMFWLLHPSELYSGYCIGTSVLKRIGYSYLRLFINIFPGFKIYKKIIQQLDVNSSLWIMDGACRNESEWALNYNFRNDVILPLITNLDQHILSYERGNIRKIAILSRLDDFKIHGIVKLLDDVIAYNILNPSAKITVSVIGDGSGKGMLEKKYNQKLNLNFLGYVNADKLTDLFELEQFSALFAMGTSTLEGCSRGIPTILLPSTDEPIVNRDNIYRYMHLSEGFDLGEYLNTPFESKGYMNFKEVIDYFEKNVSEISEKSSLFFERGYRKDVTQEKLLDVIMGLKSISIDNVMMSKSFLIYTRLLSSKRLHSGV</sequence>
<protein>
    <recommendedName>
        <fullName evidence="3">Glycosyltransferase</fullName>
    </recommendedName>
</protein>
<reference evidence="1 2" key="1">
    <citation type="submission" date="2019-03" db="EMBL/GenBank/DDBJ databases">
        <title>Complete genome sequence of Citrobacter sp. SNU WT2 isolated from diseased rainbow trout.</title>
        <authorList>
            <person name="Oh W.T."/>
            <person name="Park S.C."/>
        </authorList>
    </citation>
    <scope>NUCLEOTIDE SEQUENCE [LARGE SCALE GENOMIC DNA]</scope>
    <source>
        <strain evidence="1 2">SNU WT2</strain>
    </source>
</reference>
<proteinExistence type="predicted"/>
<evidence type="ECO:0008006" key="3">
    <source>
        <dbReference type="Google" id="ProtNLM"/>
    </source>
</evidence>
<accession>A0ABX5T1C1</accession>
<gene>
    <name evidence="1" type="ORF">E4Z61_02580</name>
</gene>
<dbReference type="EMBL" id="CP038469">
    <property type="protein sequence ID" value="QBX79311.1"/>
    <property type="molecule type" value="Genomic_DNA"/>
</dbReference>
<evidence type="ECO:0000313" key="1">
    <source>
        <dbReference type="EMBL" id="QBX79311.1"/>
    </source>
</evidence>
<dbReference type="Proteomes" id="UP000296284">
    <property type="component" value="Chromosome"/>
</dbReference>
<organism evidence="1 2">
    <name type="scientific">Citrobacter tructae</name>
    <dbReference type="NCBI Taxonomy" id="2562449"/>
    <lineage>
        <taxon>Bacteria</taxon>
        <taxon>Pseudomonadati</taxon>
        <taxon>Pseudomonadota</taxon>
        <taxon>Gammaproteobacteria</taxon>
        <taxon>Enterobacterales</taxon>
        <taxon>Enterobacteriaceae</taxon>
        <taxon>Citrobacter</taxon>
    </lineage>
</organism>
<name>A0ABX5T1C1_9ENTR</name>
<evidence type="ECO:0000313" key="2">
    <source>
        <dbReference type="Proteomes" id="UP000296284"/>
    </source>
</evidence>
<keyword evidence="2" id="KW-1185">Reference proteome</keyword>
<dbReference type="RefSeq" id="WP_135321403.1">
    <property type="nucleotide sequence ID" value="NZ_CP038469.1"/>
</dbReference>